<dbReference type="PROSITE" id="PS50053">
    <property type="entry name" value="UBIQUITIN_2"/>
    <property type="match status" value="3"/>
</dbReference>
<protein>
    <recommendedName>
        <fullName evidence="9">Ubiquitin-like domain-containing protein</fullName>
    </recommendedName>
</protein>
<dbReference type="InterPro" id="IPR029071">
    <property type="entry name" value="Ubiquitin-like_domsf"/>
</dbReference>
<proteinExistence type="inferred from homology"/>
<organism evidence="10 11">
    <name type="scientific">Oedothorax gibbosus</name>
    <dbReference type="NCBI Taxonomy" id="931172"/>
    <lineage>
        <taxon>Eukaryota</taxon>
        <taxon>Metazoa</taxon>
        <taxon>Ecdysozoa</taxon>
        <taxon>Arthropoda</taxon>
        <taxon>Chelicerata</taxon>
        <taxon>Arachnida</taxon>
        <taxon>Araneae</taxon>
        <taxon>Araneomorphae</taxon>
        <taxon>Entelegynae</taxon>
        <taxon>Araneoidea</taxon>
        <taxon>Linyphiidae</taxon>
        <taxon>Erigoninae</taxon>
        <taxon>Oedothorax</taxon>
    </lineage>
</organism>
<name>A0AAV6TYD5_9ARAC</name>
<sequence>MPISVKTLSGQTISMPVQPSDTVQNVKSKIQEKHQLVFKGEQLESGRTLTDYNIQKESIINLVLPDEIPIFVKTFTGKTISLKVQRRCRIELLKASIQNRQQLTFGGEYLQYNHLLSNYHIQNNSTLRLLDGEMVIFVKTLFGKNILLEVEASDTIGKVKAKIEDLWEGGIPTDQQRLIFDGTQLENDRTLSSYNIRTKDYLHLV</sequence>
<evidence type="ECO:0000259" key="9">
    <source>
        <dbReference type="PROSITE" id="PS50053"/>
    </source>
</evidence>
<feature type="domain" description="Ubiquitin-like" evidence="9">
    <location>
        <begin position="134"/>
        <end position="205"/>
    </location>
</feature>
<evidence type="ECO:0000256" key="7">
    <source>
        <dbReference type="ARBA" id="ARBA00022843"/>
    </source>
</evidence>
<comment type="caution">
    <text evidence="10">The sequence shown here is derived from an EMBL/GenBank/DDBJ whole genome shotgun (WGS) entry which is preliminary data.</text>
</comment>
<gene>
    <name evidence="10" type="ORF">JTE90_018418</name>
</gene>
<dbReference type="EMBL" id="JAFNEN010000855">
    <property type="protein sequence ID" value="KAG8176689.1"/>
    <property type="molecule type" value="Genomic_DNA"/>
</dbReference>
<dbReference type="PRINTS" id="PR00348">
    <property type="entry name" value="UBIQUITIN"/>
</dbReference>
<dbReference type="AlphaFoldDB" id="A0AAV6TYD5"/>
<keyword evidence="5" id="KW-1017">Isopeptide bond</keyword>
<evidence type="ECO:0000256" key="3">
    <source>
        <dbReference type="ARBA" id="ARBA00008430"/>
    </source>
</evidence>
<keyword evidence="8" id="KW-0539">Nucleus</keyword>
<dbReference type="InterPro" id="IPR050158">
    <property type="entry name" value="Ubiquitin_ubiquitin-like"/>
</dbReference>
<keyword evidence="11" id="KW-1185">Reference proteome</keyword>
<accession>A0AAV6TYD5</accession>
<dbReference type="Proteomes" id="UP000827092">
    <property type="component" value="Unassembled WGS sequence"/>
</dbReference>
<evidence type="ECO:0000256" key="4">
    <source>
        <dbReference type="ARBA" id="ARBA00022490"/>
    </source>
</evidence>
<dbReference type="Pfam" id="PF00240">
    <property type="entry name" value="ubiquitin"/>
    <property type="match status" value="3"/>
</dbReference>
<dbReference type="Gene3D" id="3.10.20.90">
    <property type="entry name" value="Phosphatidylinositol 3-kinase Catalytic Subunit, Chain A, domain 1"/>
    <property type="match status" value="3"/>
</dbReference>
<dbReference type="FunFam" id="3.10.20.90:FF:000469">
    <property type="entry name" value="Polyubiquitin-C"/>
    <property type="match status" value="1"/>
</dbReference>
<dbReference type="InterPro" id="IPR019956">
    <property type="entry name" value="Ubiquitin_dom"/>
</dbReference>
<keyword evidence="7" id="KW-0832">Ubl conjugation</keyword>
<evidence type="ECO:0000256" key="6">
    <source>
        <dbReference type="ARBA" id="ARBA00022737"/>
    </source>
</evidence>
<feature type="domain" description="Ubiquitin-like" evidence="9">
    <location>
        <begin position="1"/>
        <end position="64"/>
    </location>
</feature>
<dbReference type="PANTHER" id="PTHR10666">
    <property type="entry name" value="UBIQUITIN"/>
    <property type="match status" value="1"/>
</dbReference>
<evidence type="ECO:0000256" key="2">
    <source>
        <dbReference type="ARBA" id="ARBA00004496"/>
    </source>
</evidence>
<dbReference type="CDD" id="cd17039">
    <property type="entry name" value="Ubl_ubiquitin_like"/>
    <property type="match status" value="1"/>
</dbReference>
<dbReference type="SMART" id="SM00213">
    <property type="entry name" value="UBQ"/>
    <property type="match status" value="3"/>
</dbReference>
<dbReference type="SUPFAM" id="SSF54236">
    <property type="entry name" value="Ubiquitin-like"/>
    <property type="match status" value="3"/>
</dbReference>
<comment type="subcellular location">
    <subcellularLocation>
        <location evidence="2">Cytoplasm</location>
    </subcellularLocation>
    <subcellularLocation>
        <location evidence="1">Nucleus</location>
    </subcellularLocation>
</comment>
<evidence type="ECO:0000256" key="8">
    <source>
        <dbReference type="ARBA" id="ARBA00023242"/>
    </source>
</evidence>
<comment type="similarity">
    <text evidence="3">Belongs to the ubiquitin family.</text>
</comment>
<evidence type="ECO:0000256" key="5">
    <source>
        <dbReference type="ARBA" id="ARBA00022499"/>
    </source>
</evidence>
<keyword evidence="4" id="KW-0963">Cytoplasm</keyword>
<keyword evidence="6" id="KW-0677">Repeat</keyword>
<evidence type="ECO:0000313" key="10">
    <source>
        <dbReference type="EMBL" id="KAG8176689.1"/>
    </source>
</evidence>
<evidence type="ECO:0000313" key="11">
    <source>
        <dbReference type="Proteomes" id="UP000827092"/>
    </source>
</evidence>
<feature type="domain" description="Ubiquitin-like" evidence="9">
    <location>
        <begin position="68"/>
        <end position="130"/>
    </location>
</feature>
<dbReference type="GO" id="GO:0005737">
    <property type="term" value="C:cytoplasm"/>
    <property type="evidence" value="ECO:0007669"/>
    <property type="project" value="UniProtKB-SubCell"/>
</dbReference>
<evidence type="ECO:0000256" key="1">
    <source>
        <dbReference type="ARBA" id="ARBA00004123"/>
    </source>
</evidence>
<reference evidence="10 11" key="1">
    <citation type="journal article" date="2022" name="Nat. Ecol. Evol.">
        <title>A masculinizing supergene underlies an exaggerated male reproductive morph in a spider.</title>
        <authorList>
            <person name="Hendrickx F."/>
            <person name="De Corte Z."/>
            <person name="Sonet G."/>
            <person name="Van Belleghem S.M."/>
            <person name="Kostlbacher S."/>
            <person name="Vangestel C."/>
        </authorList>
    </citation>
    <scope>NUCLEOTIDE SEQUENCE [LARGE SCALE GENOMIC DNA]</scope>
    <source>
        <strain evidence="10">W744_W776</strain>
    </source>
</reference>
<dbReference type="InterPro" id="IPR000626">
    <property type="entry name" value="Ubiquitin-like_dom"/>
</dbReference>
<dbReference type="GO" id="GO:0005634">
    <property type="term" value="C:nucleus"/>
    <property type="evidence" value="ECO:0007669"/>
    <property type="project" value="UniProtKB-SubCell"/>
</dbReference>